<evidence type="ECO:0000256" key="1">
    <source>
        <dbReference type="SAM" id="Phobius"/>
    </source>
</evidence>
<sequence length="179" mass="19986">MPDRARFVINIALLLLITLLARPASAYVLSSQTNPSNLANSSLPELSAPESSREGYFVLSLSESPSQGFIVEYSTDEDFREIERTYPWFGDFQRMTLTGFDDGNHYFRIRAVADESGGLSPKNSQPSIQSSNQVSNVVRVQVDHYALEQALTLFALGGLLFAILVVIILHQHRRSRAHE</sequence>
<keyword evidence="1" id="KW-0472">Membrane</keyword>
<name>A0AA92ERQ5_9GAMM</name>
<dbReference type="KEGG" id="panm:D3795_04345"/>
<gene>
    <name evidence="2" type="ORF">D3795_04345</name>
</gene>
<dbReference type="Proteomes" id="UP000427820">
    <property type="component" value="Chromosome"/>
</dbReference>
<dbReference type="AlphaFoldDB" id="A0AA92ERQ5"/>
<dbReference type="RefSeq" id="WP_156266569.1">
    <property type="nucleotide sequence ID" value="NZ_CP032551.1"/>
</dbReference>
<evidence type="ECO:0000313" key="3">
    <source>
        <dbReference type="Proteomes" id="UP000427820"/>
    </source>
</evidence>
<feature type="transmembrane region" description="Helical" evidence="1">
    <location>
        <begin position="150"/>
        <end position="169"/>
    </location>
</feature>
<proteinExistence type="predicted"/>
<protein>
    <submittedName>
        <fullName evidence="2">Uncharacterized protein</fullName>
    </submittedName>
</protein>
<keyword evidence="1" id="KW-0812">Transmembrane</keyword>
<reference evidence="2 3" key="1">
    <citation type="submission" date="2018-09" db="EMBL/GenBank/DDBJ databases">
        <title>Whole genome sequencing of Idiomarina andamanensis W-5T (LMG 29773T= JCM 31645T).</title>
        <authorList>
            <person name="Das S.K."/>
        </authorList>
    </citation>
    <scope>NUCLEOTIDE SEQUENCE [LARGE SCALE GENOMIC DNA]</scope>
    <source>
        <strain evidence="2 3">W-5T</strain>
    </source>
</reference>
<keyword evidence="3" id="KW-1185">Reference proteome</keyword>
<evidence type="ECO:0000313" key="2">
    <source>
        <dbReference type="EMBL" id="QGT95452.1"/>
    </source>
</evidence>
<accession>A0AA92ERQ5</accession>
<keyword evidence="1" id="KW-1133">Transmembrane helix</keyword>
<organism evidence="2 3">
    <name type="scientific">Pseudidiomarina andamanensis</name>
    <dbReference type="NCBI Taxonomy" id="1940690"/>
    <lineage>
        <taxon>Bacteria</taxon>
        <taxon>Pseudomonadati</taxon>
        <taxon>Pseudomonadota</taxon>
        <taxon>Gammaproteobacteria</taxon>
        <taxon>Alteromonadales</taxon>
        <taxon>Idiomarinaceae</taxon>
        <taxon>Pseudidiomarina</taxon>
    </lineage>
</organism>
<dbReference type="EMBL" id="CP032551">
    <property type="protein sequence ID" value="QGT95452.1"/>
    <property type="molecule type" value="Genomic_DNA"/>
</dbReference>